<reference evidence="7" key="1">
    <citation type="journal article" date="2014" name="Int. J. Syst. Evol. Microbiol.">
        <title>Complete genome sequence of Corynebacterium casei LMG S-19264T (=DSM 44701T), isolated from a smear-ripened cheese.</title>
        <authorList>
            <consortium name="US DOE Joint Genome Institute (JGI-PGF)"/>
            <person name="Walter F."/>
            <person name="Albersmeier A."/>
            <person name="Kalinowski J."/>
            <person name="Ruckert C."/>
        </authorList>
    </citation>
    <scope>NUCLEOTIDE SEQUENCE</scope>
    <source>
        <strain evidence="7">CGMCC 1.14984</strain>
    </source>
</reference>
<dbReference type="Proteomes" id="UP000621856">
    <property type="component" value="Unassembled WGS sequence"/>
</dbReference>
<dbReference type="InterPro" id="IPR006665">
    <property type="entry name" value="OmpA-like"/>
</dbReference>
<dbReference type="EMBL" id="BMGZ01000002">
    <property type="protein sequence ID" value="GGH99030.1"/>
    <property type="molecule type" value="Genomic_DNA"/>
</dbReference>
<dbReference type="GO" id="GO:0009279">
    <property type="term" value="C:cell outer membrane"/>
    <property type="evidence" value="ECO:0007669"/>
    <property type="project" value="UniProtKB-SubCell"/>
</dbReference>
<evidence type="ECO:0000256" key="3">
    <source>
        <dbReference type="ARBA" id="ARBA00023237"/>
    </source>
</evidence>
<proteinExistence type="predicted"/>
<evidence type="ECO:0000256" key="5">
    <source>
        <dbReference type="SAM" id="SignalP"/>
    </source>
</evidence>
<name>A0A8J3A2X1_9PROT</name>
<reference evidence="8 10" key="2">
    <citation type="submission" date="2020-02" db="EMBL/GenBank/DDBJ databases">
        <title>Genome sequence of Parvularcula flava strain NH6-79.</title>
        <authorList>
            <person name="Abdul Karim M.H."/>
            <person name="Lam M.Q."/>
            <person name="Chen S.J."/>
            <person name="Yahya A."/>
            <person name="Shahir S."/>
            <person name="Shamsir M.S."/>
            <person name="Chong C.S."/>
        </authorList>
    </citation>
    <scope>NUCLEOTIDE SEQUENCE [LARGE SCALE GENOMIC DNA]</scope>
    <source>
        <strain evidence="8 10">NH6-79</strain>
    </source>
</reference>
<dbReference type="RefSeq" id="WP_155140776.1">
    <property type="nucleotide sequence ID" value="NZ_BMGZ01000002.1"/>
</dbReference>
<dbReference type="InterPro" id="IPR036737">
    <property type="entry name" value="OmpA-like_sf"/>
</dbReference>
<dbReference type="CDD" id="cd07185">
    <property type="entry name" value="OmpA_C-like"/>
    <property type="match status" value="1"/>
</dbReference>
<feature type="domain" description="OmpA-like" evidence="6">
    <location>
        <begin position="102"/>
        <end position="219"/>
    </location>
</feature>
<dbReference type="PROSITE" id="PS51257">
    <property type="entry name" value="PROKAR_LIPOPROTEIN"/>
    <property type="match status" value="1"/>
</dbReference>
<dbReference type="AlphaFoldDB" id="A0A8J3A2X1"/>
<evidence type="ECO:0000313" key="8">
    <source>
        <dbReference type="EMBL" id="NHK28622.1"/>
    </source>
</evidence>
<gene>
    <name evidence="8" type="ORF">FF098_011950</name>
    <name evidence="7" type="ORF">GCM10011355_24020</name>
</gene>
<evidence type="ECO:0000313" key="7">
    <source>
        <dbReference type="EMBL" id="GGH99030.1"/>
    </source>
</evidence>
<protein>
    <submittedName>
        <fullName evidence="7">Cell envelope biogenesis protein OmpA</fullName>
    </submittedName>
    <submittedName>
        <fullName evidence="8">OmpA family protein</fullName>
    </submittedName>
</protein>
<evidence type="ECO:0000259" key="6">
    <source>
        <dbReference type="PROSITE" id="PS51123"/>
    </source>
</evidence>
<dbReference type="PANTHER" id="PTHR30329:SF21">
    <property type="entry name" value="LIPOPROTEIN YIAD-RELATED"/>
    <property type="match status" value="1"/>
</dbReference>
<dbReference type="PROSITE" id="PS51123">
    <property type="entry name" value="OMPA_2"/>
    <property type="match status" value="1"/>
</dbReference>
<dbReference type="InterPro" id="IPR050330">
    <property type="entry name" value="Bact_OuterMem_StrucFunc"/>
</dbReference>
<keyword evidence="5" id="KW-0732">Signal</keyword>
<reference evidence="7" key="3">
    <citation type="submission" date="2020-09" db="EMBL/GenBank/DDBJ databases">
        <authorList>
            <person name="Sun Q."/>
            <person name="Zhou Y."/>
        </authorList>
    </citation>
    <scope>NUCLEOTIDE SEQUENCE</scope>
    <source>
        <strain evidence="7">CGMCC 1.14984</strain>
    </source>
</reference>
<keyword evidence="2 4" id="KW-0472">Membrane</keyword>
<evidence type="ECO:0000256" key="1">
    <source>
        <dbReference type="ARBA" id="ARBA00004442"/>
    </source>
</evidence>
<evidence type="ECO:0000313" key="10">
    <source>
        <dbReference type="Proteomes" id="UP000818603"/>
    </source>
</evidence>
<feature type="chain" id="PRO_5035218896" evidence="5">
    <location>
        <begin position="20"/>
        <end position="220"/>
    </location>
</feature>
<evidence type="ECO:0000256" key="4">
    <source>
        <dbReference type="PROSITE-ProRule" id="PRU00473"/>
    </source>
</evidence>
<dbReference type="PANTHER" id="PTHR30329">
    <property type="entry name" value="STATOR ELEMENT OF FLAGELLAR MOTOR COMPLEX"/>
    <property type="match status" value="1"/>
</dbReference>
<dbReference type="Gene3D" id="3.30.1330.60">
    <property type="entry name" value="OmpA-like domain"/>
    <property type="match status" value="1"/>
</dbReference>
<dbReference type="InterPro" id="IPR027367">
    <property type="entry name" value="Gly-zipper_YMGG"/>
</dbReference>
<dbReference type="InterPro" id="IPR006664">
    <property type="entry name" value="OMP_bac"/>
</dbReference>
<dbReference type="PRINTS" id="PR01021">
    <property type="entry name" value="OMPADOMAIN"/>
</dbReference>
<dbReference type="Pfam" id="PF00691">
    <property type="entry name" value="OmpA"/>
    <property type="match status" value="1"/>
</dbReference>
<comment type="subcellular location">
    <subcellularLocation>
        <location evidence="1">Cell outer membrane</location>
    </subcellularLocation>
</comment>
<keyword evidence="3" id="KW-0998">Cell outer membrane</keyword>
<feature type="signal peptide" evidence="5">
    <location>
        <begin position="1"/>
        <end position="19"/>
    </location>
</feature>
<evidence type="ECO:0000313" key="9">
    <source>
        <dbReference type="Proteomes" id="UP000621856"/>
    </source>
</evidence>
<dbReference type="Proteomes" id="UP000818603">
    <property type="component" value="Unassembled WGS sequence"/>
</dbReference>
<organism evidence="7 9">
    <name type="scientific">Aquisalinus luteolus</name>
    <dbReference type="NCBI Taxonomy" id="1566827"/>
    <lineage>
        <taxon>Bacteria</taxon>
        <taxon>Pseudomonadati</taxon>
        <taxon>Pseudomonadota</taxon>
        <taxon>Alphaproteobacteria</taxon>
        <taxon>Parvularculales</taxon>
        <taxon>Parvularculaceae</taxon>
        <taxon>Aquisalinus</taxon>
    </lineage>
</organism>
<dbReference type="EMBL" id="VCJR02000002">
    <property type="protein sequence ID" value="NHK28622.1"/>
    <property type="molecule type" value="Genomic_DNA"/>
</dbReference>
<evidence type="ECO:0000256" key="2">
    <source>
        <dbReference type="ARBA" id="ARBA00023136"/>
    </source>
</evidence>
<accession>A0A8J3A2X1</accession>
<comment type="caution">
    <text evidence="7">The sequence shown here is derived from an EMBL/GenBank/DDBJ whole genome shotgun (WGS) entry which is preliminary data.</text>
</comment>
<dbReference type="Pfam" id="PF13441">
    <property type="entry name" value="Gly-zipper_YMGG"/>
    <property type="match status" value="1"/>
</dbReference>
<keyword evidence="10" id="KW-1185">Reference proteome</keyword>
<dbReference type="SUPFAM" id="SSF103088">
    <property type="entry name" value="OmpA-like"/>
    <property type="match status" value="1"/>
</dbReference>
<sequence length="220" mass="22824">MRKLIAVSAMALAAAACTTTDPYTGQQKTSNTARGAAIGGVVGAVAGALTNTSDGEQTAKNAAIGAAAGAALGGGIGNYMDRQEAELRADLETSGVRVVRNGNNIDLIMPGAITFGVDQADIRPAFYDTLNDISTILAKYNQTTILVEGHTDSTGADQYNLDLSIRRAESVGNYLAAQGVNVPRIRALGYGETRPVADNGTDAGRQQNRRVEIRIAPAQS</sequence>